<dbReference type="InterPro" id="IPR011123">
    <property type="entry name" value="Y_Y_Y"/>
</dbReference>
<dbReference type="InterPro" id="IPR015943">
    <property type="entry name" value="WD40/YVTN_repeat-like_dom_sf"/>
</dbReference>
<dbReference type="KEGG" id="scor:J3U87_26895"/>
<dbReference type="Pfam" id="PF07495">
    <property type="entry name" value="Y_Y_Y"/>
    <property type="match status" value="1"/>
</dbReference>
<dbReference type="Gene3D" id="2.60.40.10">
    <property type="entry name" value="Immunoglobulins"/>
    <property type="match status" value="1"/>
</dbReference>
<dbReference type="InterPro" id="IPR003661">
    <property type="entry name" value="HisK_dim/P_dom"/>
</dbReference>
<proteinExistence type="predicted"/>
<evidence type="ECO:0000256" key="6">
    <source>
        <dbReference type="PROSITE-ProRule" id="PRU00169"/>
    </source>
</evidence>
<evidence type="ECO:0000256" key="3">
    <source>
        <dbReference type="ARBA" id="ARBA00022553"/>
    </source>
</evidence>
<dbReference type="EMBL" id="CP071793">
    <property type="protein sequence ID" value="QTD49229.1"/>
    <property type="molecule type" value="Genomic_DNA"/>
</dbReference>
<accession>A0A8A4TGN4</accession>
<dbReference type="Gene3D" id="3.40.50.2300">
    <property type="match status" value="1"/>
</dbReference>
<dbReference type="InterPro" id="IPR003594">
    <property type="entry name" value="HATPase_dom"/>
</dbReference>
<dbReference type="Pfam" id="PF07494">
    <property type="entry name" value="Reg_prop"/>
    <property type="match status" value="7"/>
</dbReference>
<dbReference type="Pfam" id="PF02518">
    <property type="entry name" value="HATPase_c"/>
    <property type="match status" value="2"/>
</dbReference>
<dbReference type="SUPFAM" id="SSF52172">
    <property type="entry name" value="CheY-like"/>
    <property type="match status" value="1"/>
</dbReference>
<evidence type="ECO:0000259" key="8">
    <source>
        <dbReference type="PROSITE" id="PS50110"/>
    </source>
</evidence>
<feature type="domain" description="Histidine kinase" evidence="7">
    <location>
        <begin position="881"/>
        <end position="1099"/>
    </location>
</feature>
<keyword evidence="3 6" id="KW-0597">Phosphoprotein</keyword>
<dbReference type="Gene3D" id="3.30.450.40">
    <property type="match status" value="1"/>
</dbReference>
<dbReference type="SMART" id="SM00388">
    <property type="entry name" value="HisKA"/>
    <property type="match status" value="1"/>
</dbReference>
<dbReference type="InterPro" id="IPR001789">
    <property type="entry name" value="Sig_transdc_resp-reg_receiver"/>
</dbReference>
<dbReference type="Pfam" id="PF00512">
    <property type="entry name" value="HisKA"/>
    <property type="match status" value="1"/>
</dbReference>
<keyword evidence="5" id="KW-0418">Kinase</keyword>
<dbReference type="Pfam" id="PF00072">
    <property type="entry name" value="Response_reg"/>
    <property type="match status" value="1"/>
</dbReference>
<dbReference type="InterPro" id="IPR004358">
    <property type="entry name" value="Sig_transdc_His_kin-like_C"/>
</dbReference>
<dbReference type="Gene3D" id="2.130.10.10">
    <property type="entry name" value="YVTN repeat-like/Quinoprotein amine dehydrogenase"/>
    <property type="match status" value="3"/>
</dbReference>
<organism evidence="9 10">
    <name type="scientific">Sulfidibacter corallicola</name>
    <dbReference type="NCBI Taxonomy" id="2818388"/>
    <lineage>
        <taxon>Bacteria</taxon>
        <taxon>Pseudomonadati</taxon>
        <taxon>Acidobacteriota</taxon>
        <taxon>Holophagae</taxon>
        <taxon>Acanthopleuribacterales</taxon>
        <taxon>Acanthopleuribacteraceae</taxon>
        <taxon>Sulfidibacter</taxon>
    </lineage>
</organism>
<dbReference type="Gene3D" id="3.30.565.10">
    <property type="entry name" value="Histidine kinase-like ATPase, C-terminal domain"/>
    <property type="match status" value="2"/>
</dbReference>
<keyword evidence="4" id="KW-0808">Transferase</keyword>
<dbReference type="SUPFAM" id="SSF63829">
    <property type="entry name" value="Calcium-dependent phosphotriesterase"/>
    <property type="match status" value="3"/>
</dbReference>
<dbReference type="InterPro" id="IPR036097">
    <property type="entry name" value="HisK_dim/P_sf"/>
</dbReference>
<gene>
    <name evidence="9" type="ORF">J3U87_26895</name>
</gene>
<dbReference type="PROSITE" id="PS50109">
    <property type="entry name" value="HIS_KIN"/>
    <property type="match status" value="2"/>
</dbReference>
<comment type="catalytic activity">
    <reaction evidence="1">
        <text>ATP + protein L-histidine = ADP + protein N-phospho-L-histidine.</text>
        <dbReference type="EC" id="2.7.13.3"/>
    </reaction>
</comment>
<evidence type="ECO:0000256" key="4">
    <source>
        <dbReference type="ARBA" id="ARBA00022679"/>
    </source>
</evidence>
<dbReference type="SUPFAM" id="SSF55874">
    <property type="entry name" value="ATPase domain of HSP90 chaperone/DNA topoisomerase II/histidine kinase"/>
    <property type="match status" value="2"/>
</dbReference>
<protein>
    <recommendedName>
        <fullName evidence="2">histidine kinase</fullName>
        <ecNumber evidence="2">2.7.13.3</ecNumber>
    </recommendedName>
</protein>
<dbReference type="InterPro" id="IPR003018">
    <property type="entry name" value="GAF"/>
</dbReference>
<dbReference type="InterPro" id="IPR011006">
    <property type="entry name" value="CheY-like_superfamily"/>
</dbReference>
<dbReference type="CDD" id="cd00082">
    <property type="entry name" value="HisKA"/>
    <property type="match status" value="1"/>
</dbReference>
<reference evidence="9" key="1">
    <citation type="submission" date="2021-03" db="EMBL/GenBank/DDBJ databases">
        <title>Acanthopleuribacteraceae sp. M133.</title>
        <authorList>
            <person name="Wang G."/>
        </authorList>
    </citation>
    <scope>NUCLEOTIDE SEQUENCE</scope>
    <source>
        <strain evidence="9">M133</strain>
    </source>
</reference>
<dbReference type="GO" id="GO:0000155">
    <property type="term" value="F:phosphorelay sensor kinase activity"/>
    <property type="evidence" value="ECO:0007669"/>
    <property type="project" value="InterPro"/>
</dbReference>
<dbReference type="PROSITE" id="PS50110">
    <property type="entry name" value="RESPONSE_REGULATORY"/>
    <property type="match status" value="1"/>
</dbReference>
<name>A0A8A4TGN4_SULCO</name>
<feature type="modified residue" description="4-aspartylphosphate" evidence="6">
    <location>
        <position position="1199"/>
    </location>
</feature>
<evidence type="ECO:0000256" key="5">
    <source>
        <dbReference type="ARBA" id="ARBA00022777"/>
    </source>
</evidence>
<dbReference type="Pfam" id="PF13492">
    <property type="entry name" value="GAF_3"/>
    <property type="match status" value="1"/>
</dbReference>
<dbReference type="InterPro" id="IPR029016">
    <property type="entry name" value="GAF-like_dom_sf"/>
</dbReference>
<dbReference type="CDD" id="cd16922">
    <property type="entry name" value="HATPase_EvgS-ArcB-TorS-like"/>
    <property type="match status" value="1"/>
</dbReference>
<evidence type="ECO:0000256" key="2">
    <source>
        <dbReference type="ARBA" id="ARBA00012438"/>
    </source>
</evidence>
<evidence type="ECO:0000256" key="1">
    <source>
        <dbReference type="ARBA" id="ARBA00000085"/>
    </source>
</evidence>
<dbReference type="FunFam" id="3.30.565.10:FF:000010">
    <property type="entry name" value="Sensor histidine kinase RcsC"/>
    <property type="match status" value="1"/>
</dbReference>
<dbReference type="Proteomes" id="UP000663929">
    <property type="component" value="Chromosome"/>
</dbReference>
<evidence type="ECO:0000313" key="10">
    <source>
        <dbReference type="Proteomes" id="UP000663929"/>
    </source>
</evidence>
<keyword evidence="10" id="KW-1185">Reference proteome</keyword>
<dbReference type="InterPro" id="IPR036890">
    <property type="entry name" value="HATPase_C_sf"/>
</dbReference>
<dbReference type="SUPFAM" id="SSF55781">
    <property type="entry name" value="GAF domain-like"/>
    <property type="match status" value="1"/>
</dbReference>
<dbReference type="SMART" id="SM00448">
    <property type="entry name" value="REC"/>
    <property type="match status" value="1"/>
</dbReference>
<evidence type="ECO:0000313" key="9">
    <source>
        <dbReference type="EMBL" id="QTD49229.1"/>
    </source>
</evidence>
<feature type="domain" description="Response regulatory" evidence="8">
    <location>
        <begin position="1149"/>
        <end position="1266"/>
    </location>
</feature>
<dbReference type="PANTHER" id="PTHR43547">
    <property type="entry name" value="TWO-COMPONENT HISTIDINE KINASE"/>
    <property type="match status" value="1"/>
</dbReference>
<dbReference type="InterPro" id="IPR013783">
    <property type="entry name" value="Ig-like_fold"/>
</dbReference>
<dbReference type="EC" id="2.7.13.3" evidence="2"/>
<dbReference type="PRINTS" id="PR00344">
    <property type="entry name" value="BCTRLSENSOR"/>
</dbReference>
<feature type="domain" description="Histidine kinase" evidence="7">
    <location>
        <begin position="1544"/>
        <end position="1745"/>
    </location>
</feature>
<dbReference type="SMART" id="SM00387">
    <property type="entry name" value="HATPase_c"/>
    <property type="match status" value="2"/>
</dbReference>
<dbReference type="InterPro" id="IPR011110">
    <property type="entry name" value="Reg_prop"/>
</dbReference>
<dbReference type="PANTHER" id="PTHR43547:SF2">
    <property type="entry name" value="HYBRID SIGNAL TRANSDUCTION HISTIDINE KINASE C"/>
    <property type="match status" value="1"/>
</dbReference>
<sequence>MNFLRLHWKYLSCGIGLLLLSTGFLHGQKSQISFQQWNRTSGLSQGSVYDILQDETGFIWIATQDGLNRFDGYEFEILRHNPRDPDSLSGNHIVRLYQDRKGELWVGTWDSGLNHLRLQENQVTHYRVGMEGVGLDHDRIRAVEGDSTGRLWIGTEKGLNLFDRERNRWKNFREAFANPAPSEALASNEERSALSLDGRVRSLLIDGRDRAWVGTGAGLDRIEIDAEWPETLSPRSIQRIALPGEAHGRITVTGLVRDHRGTLWIGTSVGLFRILQAEEGATTATAVPLANHRKTADEPLFITSLTLESMGDELLWIGTREGLIRYNPNSEQVYVHGYRPNDLHGLGHPHVRALLLDRIGNLWVGTESGLNVFARQSRRFVSYRHAPDNPNSLSNSTVWCFLEDRPGYLWVGTSHGLNLYDLFTDRVVQFQADPKNPKSLSDSRVYSLLKDDQDRLWVGTHRGLSLRDTEDSGFARFRHEPENPASLANNVVFVLLQDSRRDIWVGTMRGLHRWIPEQRAFERFQHDPDNELSLSGSEIMAALEDRPSRLWVGTTRGLNRFDTETGRSRRYLQDPGNPYSLSNHNILSLAKASDGTLWVGTKAGLNALEDAQQGRFRVFGIPQGFPSETIYGIVEDGRGMIWTSTNNGLVRLDPRSQEIQTFDIYDGLQGNEFNFGACYRNTSGSLFFGGPNGFNMIATNRLKDDVPPQPVVLTHLRLDNQRTTGFFSGQASEHTIAPLYLLDQLVLSDQPPVIGFDFTALYYSGTPKIRYAYKMEGFDEAWIETNGDRRTATYTRLPPGEYRFQVKSTDWNGAWGEPTHLAIHLRPPWWRTLWAMSLFAVLVVGMAIFGVQRVRARLLSERHALQRLSEMDRLKDQFLANTSHELRTPLNGIIGLTESLLDGAAGAVTPRMKTDLKMIVSSGHRLARLVDDILDYAKLKRHDLDLNLIPNSVKQTVDQVFSISKGLIGKKPLELINMVPEDFPVVLADPNRLQQILYNLIGNAIKFTDQGTVAVNASMEGDQASITVADTGCGIPESQVVSIFESFHQADGHTARVHTGTGIGLAVTKQLVELHGGRIWVHTKQGTGSTFFFTLPFAQDTGNAEAFFQTGDLADAHSPLADRLPAKTTQSFGTQTLKLHSPMLPGSPNILLVDDDPVNRKVLANHLSLRNYNLVEAVDGKQAISVLADRSDVHLVLLDIMMPDLSGYEVCTRIREQYSMQELPIIFLTAKNRSEDMVRAFKVGGNDFLSKPVSKPELLARIRTHLDLMYVNRNLESLVRARTEELQSRNYALDQKYREMETLNQIVQAINREIEFERVLETLLHQITSLFSQADRAFCFVFDRMKKTFMVPAAIGYPDSVFHFERSEEQLRALLQAHRREWQEGLFTKTELDVAQWEETGWAFTQPVGLLAMVLRLEDQLAGVIVLETLTPELAFGDEDLEKFELFRDHIITALIRARTMTDLMNAQNALVKTAHQAGMAEIASYVLHNMGNSLNSLGISCQLIQEHATKRKWLEMLEKLGDLLTSEEDRLSEFIVEDPRGAKIPQAVRTIASAMREHLALLDHEAGQLNDQVSTTLAILQQQWQHSRGEVLREQVDINELLEEALGLDWYLIQKHMIKVERDLQPVVEISLERAKVLRTFLCLLENARESVMEQVAEGKGWIRVATQMEPDRVVLTLSDNGSGIEPEVRQRVFNQGFSTKPGRHGFGLHYAAATMDESGGEIEVESDGTGTGCLVRLKFPLEPPKRKVKYPASASQTATEG</sequence>
<dbReference type="InterPro" id="IPR005467">
    <property type="entry name" value="His_kinase_dom"/>
</dbReference>
<dbReference type="SUPFAM" id="SSF47384">
    <property type="entry name" value="Homodimeric domain of signal transducing histidine kinase"/>
    <property type="match status" value="1"/>
</dbReference>
<dbReference type="Gene3D" id="1.10.287.130">
    <property type="match status" value="1"/>
</dbReference>
<dbReference type="RefSeq" id="WP_237378872.1">
    <property type="nucleotide sequence ID" value="NZ_CP071793.1"/>
</dbReference>
<evidence type="ECO:0000259" key="7">
    <source>
        <dbReference type="PROSITE" id="PS50109"/>
    </source>
</evidence>